<keyword evidence="2" id="KW-1133">Transmembrane helix</keyword>
<dbReference type="Pfam" id="PF19950">
    <property type="entry name" value="DUF6412"/>
    <property type="match status" value="1"/>
</dbReference>
<feature type="transmembrane region" description="Helical" evidence="2">
    <location>
        <begin position="103"/>
        <end position="121"/>
    </location>
</feature>
<reference evidence="3 4" key="1">
    <citation type="submission" date="2021-07" db="EMBL/GenBank/DDBJ databases">
        <title>Actinomadura sp. PM05-2 isolated from lichen.</title>
        <authorList>
            <person name="Somphong A."/>
            <person name="Phongsopitanun W."/>
            <person name="Tanasupawat S."/>
            <person name="Peongsungnone V."/>
        </authorList>
    </citation>
    <scope>NUCLEOTIDE SEQUENCE [LARGE SCALE GENOMIC DNA]</scope>
    <source>
        <strain evidence="3 4">PM05-2</strain>
    </source>
</reference>
<keyword evidence="2" id="KW-0812">Transmembrane</keyword>
<evidence type="ECO:0008006" key="5">
    <source>
        <dbReference type="Google" id="ProtNLM"/>
    </source>
</evidence>
<sequence>MPRPHAARPAAPLRTAGGFAEPIAAPLRTVGRTAAFLGLPVASLLRPVIGATALLGPPDSASSRAAGGFAGPIAALLRAVGVLVGTLAGLGAAGGVVPGGAPGAGVAALAVAALLVIALAVGPRREPSAVLARLRTALRDRTLRTAFLPQRDPDAAGRPRPRAPGARAAAR</sequence>
<evidence type="ECO:0000313" key="3">
    <source>
        <dbReference type="EMBL" id="MBW8482177.1"/>
    </source>
</evidence>
<dbReference type="EMBL" id="JAIBOA010000004">
    <property type="protein sequence ID" value="MBW8482177.1"/>
    <property type="molecule type" value="Genomic_DNA"/>
</dbReference>
<dbReference type="InterPro" id="IPR045635">
    <property type="entry name" value="DUF6412"/>
</dbReference>
<feature type="region of interest" description="Disordered" evidence="1">
    <location>
        <begin position="147"/>
        <end position="171"/>
    </location>
</feature>
<evidence type="ECO:0000313" key="4">
    <source>
        <dbReference type="Proteomes" id="UP000774570"/>
    </source>
</evidence>
<dbReference type="Proteomes" id="UP000774570">
    <property type="component" value="Unassembled WGS sequence"/>
</dbReference>
<accession>A0ABS7FP69</accession>
<evidence type="ECO:0000256" key="1">
    <source>
        <dbReference type="SAM" id="MobiDB-lite"/>
    </source>
</evidence>
<name>A0ABS7FP69_9ACTN</name>
<comment type="caution">
    <text evidence="3">The sequence shown here is derived from an EMBL/GenBank/DDBJ whole genome shotgun (WGS) entry which is preliminary data.</text>
</comment>
<dbReference type="RefSeq" id="WP_220164562.1">
    <property type="nucleotide sequence ID" value="NZ_JAIBOA010000004.1"/>
</dbReference>
<keyword evidence="4" id="KW-1185">Reference proteome</keyword>
<organism evidence="3 4">
    <name type="scientific">Actinomadura parmotrematis</name>
    <dbReference type="NCBI Taxonomy" id="2864039"/>
    <lineage>
        <taxon>Bacteria</taxon>
        <taxon>Bacillati</taxon>
        <taxon>Actinomycetota</taxon>
        <taxon>Actinomycetes</taxon>
        <taxon>Streptosporangiales</taxon>
        <taxon>Thermomonosporaceae</taxon>
        <taxon>Actinomadura</taxon>
    </lineage>
</organism>
<feature type="transmembrane region" description="Helical" evidence="2">
    <location>
        <begin position="76"/>
        <end position="97"/>
    </location>
</feature>
<gene>
    <name evidence="3" type="ORF">K1Y72_07350</name>
</gene>
<keyword evidence="2" id="KW-0472">Membrane</keyword>
<proteinExistence type="predicted"/>
<evidence type="ECO:0000256" key="2">
    <source>
        <dbReference type="SAM" id="Phobius"/>
    </source>
</evidence>
<protein>
    <recommendedName>
        <fullName evidence="5">MFS transporter</fullName>
    </recommendedName>
</protein>